<evidence type="ECO:0000256" key="1">
    <source>
        <dbReference type="ARBA" id="ARBA00022729"/>
    </source>
</evidence>
<sequence length="356" mass="37375">MRSINDTIERLARARVPGLAGVSGTEHRHLRALGDFGANPGGLSGWYHVTEGADAMPLVVVLHGCTQDAASYDRGSGWSDLAARFGFAVLFAEQARANNPNGCFNWFVPGDTRRDAGEAASIRHMIAAMLARFPIDPARVFVTGLSAGGAMTSVMLATYPELFRGGAIIAGLPYGAAATMAQALDRMRGQGHGDDAAYAAAVRAASPHRGPWPSVSVWQGESDHTVNAVNADRIVGQWRALHGAQAAPDMETVSGKLRTRAWHAPDGTVLIEEHRIAGMGHGTPVATHGETACGCAMPHMLDVGISSTWQIAHGWGLLEGVERARSSAPPASPPSSPITTVQATIEAALRSAGLMR</sequence>
<keyword evidence="1" id="KW-0732">Signal</keyword>
<proteinExistence type="predicted"/>
<comment type="caution">
    <text evidence="3">The sequence shown here is derived from an EMBL/GenBank/DDBJ whole genome shotgun (WGS) entry which is preliminary data.</text>
</comment>
<dbReference type="EMBL" id="BMDW01000005">
    <property type="protein sequence ID" value="GGA42113.1"/>
    <property type="molecule type" value="Genomic_DNA"/>
</dbReference>
<gene>
    <name evidence="3" type="ORF">GCM10011395_10490</name>
</gene>
<dbReference type="PANTHER" id="PTHR43037">
    <property type="entry name" value="UNNAMED PRODUCT-RELATED"/>
    <property type="match status" value="1"/>
</dbReference>
<dbReference type="RefSeq" id="WP_188445826.1">
    <property type="nucleotide sequence ID" value="NZ_BMDW01000005.1"/>
</dbReference>
<name>A0ABQ1GEE4_9SPHN</name>
<dbReference type="PANTHER" id="PTHR43037:SF1">
    <property type="entry name" value="BLL1128 PROTEIN"/>
    <property type="match status" value="1"/>
</dbReference>
<dbReference type="InterPro" id="IPR050955">
    <property type="entry name" value="Plant_Biomass_Hydrol_Est"/>
</dbReference>
<evidence type="ECO:0000313" key="4">
    <source>
        <dbReference type="Proteomes" id="UP000618591"/>
    </source>
</evidence>
<organism evidence="3 4">
    <name type="scientific">Sphingomonas psychrolutea</name>
    <dbReference type="NCBI Taxonomy" id="1259676"/>
    <lineage>
        <taxon>Bacteria</taxon>
        <taxon>Pseudomonadati</taxon>
        <taxon>Pseudomonadota</taxon>
        <taxon>Alphaproteobacteria</taxon>
        <taxon>Sphingomonadales</taxon>
        <taxon>Sphingomonadaceae</taxon>
        <taxon>Sphingomonas</taxon>
    </lineage>
</organism>
<dbReference type="Proteomes" id="UP000618591">
    <property type="component" value="Unassembled WGS sequence"/>
</dbReference>
<dbReference type="InterPro" id="IPR010126">
    <property type="entry name" value="Esterase_phb"/>
</dbReference>
<dbReference type="Pfam" id="PF10503">
    <property type="entry name" value="Esterase_PHB"/>
    <property type="match status" value="1"/>
</dbReference>
<keyword evidence="2" id="KW-0378">Hydrolase</keyword>
<dbReference type="SUPFAM" id="SSF53474">
    <property type="entry name" value="alpha/beta-Hydrolases"/>
    <property type="match status" value="2"/>
</dbReference>
<accession>A0ABQ1GEE4</accession>
<reference evidence="4" key="1">
    <citation type="journal article" date="2019" name="Int. J. Syst. Evol. Microbiol.">
        <title>The Global Catalogue of Microorganisms (GCM) 10K type strain sequencing project: providing services to taxonomists for standard genome sequencing and annotation.</title>
        <authorList>
            <consortium name="The Broad Institute Genomics Platform"/>
            <consortium name="The Broad Institute Genome Sequencing Center for Infectious Disease"/>
            <person name="Wu L."/>
            <person name="Ma J."/>
        </authorList>
    </citation>
    <scope>NUCLEOTIDE SEQUENCE [LARGE SCALE GENOMIC DNA]</scope>
    <source>
        <strain evidence="4">CGMCC 1.10106</strain>
    </source>
</reference>
<dbReference type="NCBIfam" id="TIGR01840">
    <property type="entry name" value="esterase_phb"/>
    <property type="match status" value="1"/>
</dbReference>
<evidence type="ECO:0000256" key="2">
    <source>
        <dbReference type="ARBA" id="ARBA00022801"/>
    </source>
</evidence>
<keyword evidence="4" id="KW-1185">Reference proteome</keyword>
<dbReference type="InterPro" id="IPR029058">
    <property type="entry name" value="AB_hydrolase_fold"/>
</dbReference>
<protein>
    <submittedName>
        <fullName evidence="3">Polyhydroxybutyrate depolymerase</fullName>
    </submittedName>
</protein>
<dbReference type="Gene3D" id="3.40.50.1820">
    <property type="entry name" value="alpha/beta hydrolase"/>
    <property type="match status" value="1"/>
</dbReference>
<evidence type="ECO:0000313" key="3">
    <source>
        <dbReference type="EMBL" id="GGA42113.1"/>
    </source>
</evidence>